<feature type="signal peptide" evidence="1">
    <location>
        <begin position="1"/>
        <end position="20"/>
    </location>
</feature>
<evidence type="ECO:0000313" key="3">
    <source>
        <dbReference type="Proteomes" id="UP001303889"/>
    </source>
</evidence>
<evidence type="ECO:0000256" key="1">
    <source>
        <dbReference type="SAM" id="SignalP"/>
    </source>
</evidence>
<sequence>MVSYLQVCWVFLSLLAAALGQQDGIQTIFGHPTYSKLRPCAQNCFYFHLGAPVTYLRDILGSKMGCPMVRTTSITSVQAAENDCFCRADLQASAQAVLTQCIMSRCNQNENDAVTAGAMYGGYCSANGLQRAPSLSYD</sequence>
<evidence type="ECO:0000313" key="2">
    <source>
        <dbReference type="EMBL" id="KAK3904048.1"/>
    </source>
</evidence>
<name>A0AAN6MPJ3_9PEZI</name>
<gene>
    <name evidence="2" type="ORF">C8A05DRAFT_32186</name>
</gene>
<reference evidence="2" key="2">
    <citation type="submission" date="2023-05" db="EMBL/GenBank/DDBJ databases">
        <authorList>
            <consortium name="Lawrence Berkeley National Laboratory"/>
            <person name="Steindorff A."/>
            <person name="Hensen N."/>
            <person name="Bonometti L."/>
            <person name="Westerberg I."/>
            <person name="Brannstrom I.O."/>
            <person name="Guillou S."/>
            <person name="Cros-Aarteil S."/>
            <person name="Calhoun S."/>
            <person name="Haridas S."/>
            <person name="Kuo A."/>
            <person name="Mondo S."/>
            <person name="Pangilinan J."/>
            <person name="Riley R."/>
            <person name="Labutti K."/>
            <person name="Andreopoulos B."/>
            <person name="Lipzen A."/>
            <person name="Chen C."/>
            <person name="Yanf M."/>
            <person name="Daum C."/>
            <person name="Ng V."/>
            <person name="Clum A."/>
            <person name="Ohm R."/>
            <person name="Martin F."/>
            <person name="Silar P."/>
            <person name="Natvig D."/>
            <person name="Lalanne C."/>
            <person name="Gautier V."/>
            <person name="Ament-Velasquez S.L."/>
            <person name="Kruys A."/>
            <person name="Hutchinson M.I."/>
            <person name="Powell A.J."/>
            <person name="Barry K."/>
            <person name="Miller A.N."/>
            <person name="Grigoriev I.V."/>
            <person name="Debuchy R."/>
            <person name="Gladieux P."/>
            <person name="Thoren M.H."/>
            <person name="Johannesson H."/>
        </authorList>
    </citation>
    <scope>NUCLEOTIDE SEQUENCE</scope>
    <source>
        <strain evidence="2">CBS 103.79</strain>
    </source>
</reference>
<comment type="caution">
    <text evidence="2">The sequence shown here is derived from an EMBL/GenBank/DDBJ whole genome shotgun (WGS) entry which is preliminary data.</text>
</comment>
<dbReference type="Proteomes" id="UP001303889">
    <property type="component" value="Unassembled WGS sequence"/>
</dbReference>
<keyword evidence="3" id="KW-1185">Reference proteome</keyword>
<accession>A0AAN6MPJ3</accession>
<feature type="chain" id="PRO_5042926716" description="Extracellular membrane protein CFEM domain-containing protein" evidence="1">
    <location>
        <begin position="21"/>
        <end position="138"/>
    </location>
</feature>
<reference evidence="2" key="1">
    <citation type="journal article" date="2023" name="Mol. Phylogenet. Evol.">
        <title>Genome-scale phylogeny and comparative genomics of the fungal order Sordariales.</title>
        <authorList>
            <person name="Hensen N."/>
            <person name="Bonometti L."/>
            <person name="Westerberg I."/>
            <person name="Brannstrom I.O."/>
            <person name="Guillou S."/>
            <person name="Cros-Aarteil S."/>
            <person name="Calhoun S."/>
            <person name="Haridas S."/>
            <person name="Kuo A."/>
            <person name="Mondo S."/>
            <person name="Pangilinan J."/>
            <person name="Riley R."/>
            <person name="LaButti K."/>
            <person name="Andreopoulos B."/>
            <person name="Lipzen A."/>
            <person name="Chen C."/>
            <person name="Yan M."/>
            <person name="Daum C."/>
            <person name="Ng V."/>
            <person name="Clum A."/>
            <person name="Steindorff A."/>
            <person name="Ohm R.A."/>
            <person name="Martin F."/>
            <person name="Silar P."/>
            <person name="Natvig D.O."/>
            <person name="Lalanne C."/>
            <person name="Gautier V."/>
            <person name="Ament-Velasquez S.L."/>
            <person name="Kruys A."/>
            <person name="Hutchinson M.I."/>
            <person name="Powell A.J."/>
            <person name="Barry K."/>
            <person name="Miller A.N."/>
            <person name="Grigoriev I.V."/>
            <person name="Debuchy R."/>
            <person name="Gladieux P."/>
            <person name="Hiltunen Thoren M."/>
            <person name="Johannesson H."/>
        </authorList>
    </citation>
    <scope>NUCLEOTIDE SEQUENCE</scope>
    <source>
        <strain evidence="2">CBS 103.79</strain>
    </source>
</reference>
<proteinExistence type="predicted"/>
<keyword evidence="1" id="KW-0732">Signal</keyword>
<organism evidence="2 3">
    <name type="scientific">Staphylotrichum tortipilum</name>
    <dbReference type="NCBI Taxonomy" id="2831512"/>
    <lineage>
        <taxon>Eukaryota</taxon>
        <taxon>Fungi</taxon>
        <taxon>Dikarya</taxon>
        <taxon>Ascomycota</taxon>
        <taxon>Pezizomycotina</taxon>
        <taxon>Sordariomycetes</taxon>
        <taxon>Sordariomycetidae</taxon>
        <taxon>Sordariales</taxon>
        <taxon>Chaetomiaceae</taxon>
        <taxon>Staphylotrichum</taxon>
    </lineage>
</organism>
<dbReference type="EMBL" id="MU855416">
    <property type="protein sequence ID" value="KAK3904048.1"/>
    <property type="molecule type" value="Genomic_DNA"/>
</dbReference>
<evidence type="ECO:0008006" key="4">
    <source>
        <dbReference type="Google" id="ProtNLM"/>
    </source>
</evidence>
<dbReference type="AlphaFoldDB" id="A0AAN6MPJ3"/>
<protein>
    <recommendedName>
        <fullName evidence="4">Extracellular membrane protein CFEM domain-containing protein</fullName>
    </recommendedName>
</protein>